<dbReference type="PANTHER" id="PTHR35572">
    <property type="entry name" value="PROTEIN CBG04538-RELATED"/>
    <property type="match status" value="1"/>
</dbReference>
<protein>
    <recommendedName>
        <fullName evidence="1">Abnormal cell migration protein 18-like fibronectin type I domain-containing protein</fullName>
    </recommendedName>
</protein>
<dbReference type="PANTHER" id="PTHR35572:SF7">
    <property type="entry name" value="PROTEIN CBG04538"/>
    <property type="match status" value="1"/>
</dbReference>
<proteinExistence type="predicted"/>
<accession>A0A8R1DRW4</accession>
<name>A0A8R1DRW4_CAEJA</name>
<feature type="domain" description="Abnormal cell migration protein 18-like fibronectin type I" evidence="1">
    <location>
        <begin position="2"/>
        <end position="65"/>
    </location>
</feature>
<evidence type="ECO:0000313" key="2">
    <source>
        <dbReference type="EnsemblMetazoa" id="CJA09792.1"/>
    </source>
</evidence>
<evidence type="ECO:0000259" key="1">
    <source>
        <dbReference type="Pfam" id="PF23003"/>
    </source>
</evidence>
<keyword evidence="3" id="KW-1185">Reference proteome</keyword>
<evidence type="ECO:0000313" key="3">
    <source>
        <dbReference type="Proteomes" id="UP000005237"/>
    </source>
</evidence>
<dbReference type="OMA" id="DQFKFRT"/>
<reference evidence="2" key="2">
    <citation type="submission" date="2022-06" db="UniProtKB">
        <authorList>
            <consortium name="EnsemblMetazoa"/>
        </authorList>
    </citation>
    <scope>IDENTIFICATION</scope>
    <source>
        <strain evidence="2">DF5081</strain>
    </source>
</reference>
<reference evidence="3" key="1">
    <citation type="submission" date="2010-08" db="EMBL/GenBank/DDBJ databases">
        <authorList>
            <consortium name="Caenorhabditis japonica Sequencing Consortium"/>
            <person name="Wilson R.K."/>
        </authorList>
    </citation>
    <scope>NUCLEOTIDE SEQUENCE [LARGE SCALE GENOMIC DNA]</scope>
    <source>
        <strain evidence="3">DF5081</strain>
    </source>
</reference>
<dbReference type="AlphaFoldDB" id="A0A8R1DRW4"/>
<dbReference type="EnsemblMetazoa" id="CJA09792.1">
    <property type="protein sequence ID" value="CJA09792.1"/>
    <property type="gene ID" value="WBGene00128996"/>
</dbReference>
<feature type="domain" description="Abnormal cell migration protein 18-like fibronectin type I" evidence="1">
    <location>
        <begin position="155"/>
        <end position="214"/>
    </location>
</feature>
<dbReference type="Pfam" id="PF23003">
    <property type="entry name" value="Fn1_2"/>
    <property type="match status" value="2"/>
</dbReference>
<dbReference type="Proteomes" id="UP000005237">
    <property type="component" value="Unassembled WGS sequence"/>
</dbReference>
<dbReference type="InterPro" id="IPR055119">
    <property type="entry name" value="Mig18_Fn1"/>
</dbReference>
<sequence length="224" mass="24534">MCAHEGKQYSNGSTFISQGSFRLKCVTFHNLTSTLEVLSCITPAGIEIPIGSQLEERDKVFECTSGNVTLKSSPGRSGKCRGVYNVQDEWVEDSFKLQCTPYGKVELKSCITKDGVEIPLGSAKRVPAGYALECVQIDGNVALRTAKTFDCETGAGEIKKFGETWNEGNFVRRCVNYGVSSIIGCYLDGVGSIGLNQNVTSGNLFYMCINQNDQFKFRTLKAQQ</sequence>
<organism evidence="2 3">
    <name type="scientific">Caenorhabditis japonica</name>
    <dbReference type="NCBI Taxonomy" id="281687"/>
    <lineage>
        <taxon>Eukaryota</taxon>
        <taxon>Metazoa</taxon>
        <taxon>Ecdysozoa</taxon>
        <taxon>Nematoda</taxon>
        <taxon>Chromadorea</taxon>
        <taxon>Rhabditida</taxon>
        <taxon>Rhabditina</taxon>
        <taxon>Rhabditomorpha</taxon>
        <taxon>Rhabditoidea</taxon>
        <taxon>Rhabditidae</taxon>
        <taxon>Peloderinae</taxon>
        <taxon>Caenorhabditis</taxon>
    </lineage>
</organism>
<dbReference type="InterPro" id="IPR040282">
    <property type="entry name" value="Mig-18-like"/>
</dbReference>